<keyword evidence="8" id="KW-1185">Reference proteome</keyword>
<dbReference type="Pfam" id="PF13740">
    <property type="entry name" value="ACT_6"/>
    <property type="match status" value="1"/>
</dbReference>
<dbReference type="Pfam" id="PF04117">
    <property type="entry name" value="Mpv17_PMP22"/>
    <property type="match status" value="1"/>
</dbReference>
<evidence type="ECO:0000313" key="8">
    <source>
        <dbReference type="Proteomes" id="UP001165060"/>
    </source>
</evidence>
<comment type="subcellular location">
    <subcellularLocation>
        <location evidence="1">Membrane</location>
        <topology evidence="1">Multi-pass membrane protein</topology>
    </subcellularLocation>
</comment>
<name>A0ABQ6MM30_9STRA</name>
<dbReference type="InterPro" id="IPR045865">
    <property type="entry name" value="ACT-like_dom_sf"/>
</dbReference>
<sequence length="312" mass="34536">MASPLRYLGRALASRLLPPRSFSSYSVSSAGIPKPAAASPLLTLSGIPKRHPLAFGMLFSVFKTSFSDLLVQTDVKGLLTMGAQVFIDQFLHHPFMYFPAFYTIKELVTKEKPDVYRAIFVEYAGNMKEDVVAMWKVWLPTTCISFFFLPLHLRIPWSASTSLLWTVILSSMRGSDDPVLDDCEGLHVSGTTLRLFEADWDDTHVDPVDHKPHHTHGTITLSGPDRKGLVQKLSAAIHDAGGTITVSKMNRLGSQFVLVMTCSWDVREVSRKTIENAVRKAATTNPEGSKAGKLTSLTFSTLQHRTTVQRAS</sequence>
<protein>
    <recommendedName>
        <fullName evidence="9">ACT domain-containing protein</fullName>
    </recommendedName>
</protein>
<gene>
    <name evidence="7" type="ORF">TeGR_g1622</name>
</gene>
<keyword evidence="4" id="KW-1133">Transmembrane helix</keyword>
<reference evidence="7 8" key="1">
    <citation type="journal article" date="2023" name="Commun. Biol.">
        <title>Genome analysis of Parmales, the sister group of diatoms, reveals the evolutionary specialization of diatoms from phago-mixotrophs to photoautotrophs.</title>
        <authorList>
            <person name="Ban H."/>
            <person name="Sato S."/>
            <person name="Yoshikawa S."/>
            <person name="Yamada K."/>
            <person name="Nakamura Y."/>
            <person name="Ichinomiya M."/>
            <person name="Sato N."/>
            <person name="Blanc-Mathieu R."/>
            <person name="Endo H."/>
            <person name="Kuwata A."/>
            <person name="Ogata H."/>
        </authorList>
    </citation>
    <scope>NUCLEOTIDE SEQUENCE [LARGE SCALE GENOMIC DNA]</scope>
</reference>
<dbReference type="SUPFAM" id="SSF55021">
    <property type="entry name" value="ACT-like"/>
    <property type="match status" value="1"/>
</dbReference>
<accession>A0ABQ6MM30</accession>
<keyword evidence="5" id="KW-0472">Membrane</keyword>
<evidence type="ECO:0000256" key="6">
    <source>
        <dbReference type="RuleBase" id="RU363053"/>
    </source>
</evidence>
<comment type="caution">
    <text evidence="7">The sequence shown here is derived from an EMBL/GenBank/DDBJ whole genome shotgun (WGS) entry which is preliminary data.</text>
</comment>
<evidence type="ECO:0000256" key="3">
    <source>
        <dbReference type="ARBA" id="ARBA00022692"/>
    </source>
</evidence>
<dbReference type="PANTHER" id="PTHR11266:SF21">
    <property type="entry name" value="ACT DOMAIN-CONTAINING PROTEIN"/>
    <property type="match status" value="1"/>
</dbReference>
<comment type="similarity">
    <text evidence="2 6">Belongs to the peroxisomal membrane protein PXMP2/4 family.</text>
</comment>
<evidence type="ECO:0000256" key="4">
    <source>
        <dbReference type="ARBA" id="ARBA00022989"/>
    </source>
</evidence>
<evidence type="ECO:0000313" key="7">
    <source>
        <dbReference type="EMBL" id="GMI28382.1"/>
    </source>
</evidence>
<evidence type="ECO:0000256" key="2">
    <source>
        <dbReference type="ARBA" id="ARBA00006824"/>
    </source>
</evidence>
<dbReference type="InterPro" id="IPR007248">
    <property type="entry name" value="Mpv17_PMP22"/>
</dbReference>
<dbReference type="PANTHER" id="PTHR11266">
    <property type="entry name" value="PEROXISOMAL MEMBRANE PROTEIN 2, PXMP2 MPV17"/>
    <property type="match status" value="1"/>
</dbReference>
<dbReference type="Gene3D" id="3.30.70.260">
    <property type="match status" value="1"/>
</dbReference>
<dbReference type="Proteomes" id="UP001165060">
    <property type="component" value="Unassembled WGS sequence"/>
</dbReference>
<evidence type="ECO:0000256" key="5">
    <source>
        <dbReference type="ARBA" id="ARBA00023136"/>
    </source>
</evidence>
<keyword evidence="3" id="KW-0812">Transmembrane</keyword>
<evidence type="ECO:0000256" key="1">
    <source>
        <dbReference type="ARBA" id="ARBA00004141"/>
    </source>
</evidence>
<proteinExistence type="inferred from homology"/>
<feature type="non-terminal residue" evidence="7">
    <location>
        <position position="312"/>
    </location>
</feature>
<evidence type="ECO:0008006" key="9">
    <source>
        <dbReference type="Google" id="ProtNLM"/>
    </source>
</evidence>
<organism evidence="7 8">
    <name type="scientific">Tetraparma gracilis</name>
    <dbReference type="NCBI Taxonomy" id="2962635"/>
    <lineage>
        <taxon>Eukaryota</taxon>
        <taxon>Sar</taxon>
        <taxon>Stramenopiles</taxon>
        <taxon>Ochrophyta</taxon>
        <taxon>Bolidophyceae</taxon>
        <taxon>Parmales</taxon>
        <taxon>Triparmaceae</taxon>
        <taxon>Tetraparma</taxon>
    </lineage>
</organism>
<dbReference type="EMBL" id="BRYB01002970">
    <property type="protein sequence ID" value="GMI28382.1"/>
    <property type="molecule type" value="Genomic_DNA"/>
</dbReference>